<dbReference type="InterPro" id="IPR043129">
    <property type="entry name" value="ATPase_NBD"/>
</dbReference>
<gene>
    <name evidence="1" type="ORF">GCM10007103_22390</name>
</gene>
<dbReference type="RefSeq" id="WP_189604849.1">
    <property type="nucleotide sequence ID" value="NZ_BMXB01000009.1"/>
</dbReference>
<dbReference type="SUPFAM" id="SSF53067">
    <property type="entry name" value="Actin-like ATPase domain"/>
    <property type="match status" value="1"/>
</dbReference>
<dbReference type="Gene3D" id="3.30.420.40">
    <property type="match status" value="2"/>
</dbReference>
<keyword evidence="1" id="KW-0808">Transferase</keyword>
<dbReference type="GO" id="GO:0016773">
    <property type="term" value="F:phosphotransferase activity, alcohol group as acceptor"/>
    <property type="evidence" value="ECO:0007669"/>
    <property type="project" value="InterPro"/>
</dbReference>
<proteinExistence type="predicted"/>
<dbReference type="GO" id="GO:0006040">
    <property type="term" value="P:amino sugar metabolic process"/>
    <property type="evidence" value="ECO:0007669"/>
    <property type="project" value="InterPro"/>
</dbReference>
<dbReference type="GO" id="GO:0005524">
    <property type="term" value="F:ATP binding"/>
    <property type="evidence" value="ECO:0007669"/>
    <property type="project" value="InterPro"/>
</dbReference>
<accession>A0A918SG54</accession>
<dbReference type="AlphaFoldDB" id="A0A918SG54"/>
<keyword evidence="2" id="KW-1185">Reference proteome</keyword>
<dbReference type="Proteomes" id="UP000610456">
    <property type="component" value="Unassembled WGS sequence"/>
</dbReference>
<dbReference type="Pfam" id="PF03702">
    <property type="entry name" value="AnmK"/>
    <property type="match status" value="1"/>
</dbReference>
<dbReference type="EMBL" id="BMXB01000009">
    <property type="protein sequence ID" value="GHA40588.1"/>
    <property type="molecule type" value="Genomic_DNA"/>
</dbReference>
<keyword evidence="1" id="KW-0418">Kinase</keyword>
<dbReference type="GO" id="GO:0009254">
    <property type="term" value="P:peptidoglycan turnover"/>
    <property type="evidence" value="ECO:0007669"/>
    <property type="project" value="InterPro"/>
</dbReference>
<dbReference type="GO" id="GO:0016301">
    <property type="term" value="F:kinase activity"/>
    <property type="evidence" value="ECO:0007669"/>
    <property type="project" value="UniProtKB-KW"/>
</dbReference>
<name>A0A918SG54_9FLAO</name>
<reference evidence="1" key="1">
    <citation type="journal article" date="2014" name="Int. J. Syst. Evol. Microbiol.">
        <title>Complete genome sequence of Corynebacterium casei LMG S-19264T (=DSM 44701T), isolated from a smear-ripened cheese.</title>
        <authorList>
            <consortium name="US DOE Joint Genome Institute (JGI-PGF)"/>
            <person name="Walter F."/>
            <person name="Albersmeier A."/>
            <person name="Kalinowski J."/>
            <person name="Ruckert C."/>
        </authorList>
    </citation>
    <scope>NUCLEOTIDE SEQUENCE</scope>
    <source>
        <strain evidence="1">KCTC 12719</strain>
    </source>
</reference>
<sequence length="353" mass="39264">MEKIRYDVLGVMSGTSLDGIDLAFIQFEFRDSWEYQIITADTLAYPAEWQKRLSEAISYNDQQLHELDEQYTQFLAETISGFLTKNNIKELDAICSHGHTIKHEPENGYTLQIGNLPELAQLTGRKVVCNFRVQDVKLGGQGAPLVPIGDELLFPAYQYCLNLGGFANVSTVLNGQRVAYDICPVNTVLNFLAAELHLAYDRNGEIAASGTTDKALLQQLNALEFYFQKPPKSLGIEWVNKHIFPMLNNKDSIPTLLNTYTLHAAIQISEMFDNKPASKVLVTGGGAFNGFLMDQIKKRTKNEIVIPSPKVVNFKEALIFGFLGVLRLRNEVNVLSSVTGASKNHSSGNIFTP</sequence>
<comment type="caution">
    <text evidence="1">The sequence shown here is derived from an EMBL/GenBank/DDBJ whole genome shotgun (WGS) entry which is preliminary data.</text>
</comment>
<evidence type="ECO:0000313" key="1">
    <source>
        <dbReference type="EMBL" id="GHA40588.1"/>
    </source>
</evidence>
<dbReference type="InterPro" id="IPR005338">
    <property type="entry name" value="Anhydro_N_Ac-Mur_kinase"/>
</dbReference>
<protein>
    <submittedName>
        <fullName evidence="1">Anhydro-N-acetylmuramic acid kinase</fullName>
    </submittedName>
</protein>
<organism evidence="1 2">
    <name type="scientific">Salinimicrobium marinum</name>
    <dbReference type="NCBI Taxonomy" id="680283"/>
    <lineage>
        <taxon>Bacteria</taxon>
        <taxon>Pseudomonadati</taxon>
        <taxon>Bacteroidota</taxon>
        <taxon>Flavobacteriia</taxon>
        <taxon>Flavobacteriales</taxon>
        <taxon>Flavobacteriaceae</taxon>
        <taxon>Salinimicrobium</taxon>
    </lineage>
</organism>
<dbReference type="NCBIfam" id="NF007144">
    <property type="entry name" value="PRK09585.2-3"/>
    <property type="match status" value="1"/>
</dbReference>
<evidence type="ECO:0000313" key="2">
    <source>
        <dbReference type="Proteomes" id="UP000610456"/>
    </source>
</evidence>
<reference evidence="1" key="2">
    <citation type="submission" date="2020-09" db="EMBL/GenBank/DDBJ databases">
        <authorList>
            <person name="Sun Q."/>
            <person name="Kim S."/>
        </authorList>
    </citation>
    <scope>NUCLEOTIDE SEQUENCE</scope>
    <source>
        <strain evidence="1">KCTC 12719</strain>
    </source>
</reference>
<dbReference type="PANTHER" id="PTHR30605:SF0">
    <property type="entry name" value="ANHYDRO-N-ACETYLMURAMIC ACID KINASE"/>
    <property type="match status" value="1"/>
</dbReference>
<dbReference type="PANTHER" id="PTHR30605">
    <property type="entry name" value="ANHYDRO-N-ACETYLMURAMIC ACID KINASE"/>
    <property type="match status" value="1"/>
</dbReference>